<dbReference type="InterPro" id="IPR053007">
    <property type="entry name" value="CYP450_monoxygenase_sec-met"/>
</dbReference>
<dbReference type="InterPro" id="IPR002403">
    <property type="entry name" value="Cyt_P450_E_grp-IV"/>
</dbReference>
<keyword evidence="7" id="KW-0812">Transmembrane</keyword>
<dbReference type="Gene3D" id="1.10.630.10">
    <property type="entry name" value="Cytochrome P450"/>
    <property type="match status" value="1"/>
</dbReference>
<feature type="transmembrane region" description="Helical" evidence="7">
    <location>
        <begin position="12"/>
        <end position="30"/>
    </location>
</feature>
<dbReference type="SUPFAM" id="SSF48264">
    <property type="entry name" value="Cytochrome P450"/>
    <property type="match status" value="1"/>
</dbReference>
<dbReference type="PANTHER" id="PTHR47582:SF1">
    <property type="entry name" value="P450, PUTATIVE (EUROFUNG)-RELATED"/>
    <property type="match status" value="1"/>
</dbReference>
<evidence type="ECO:0000256" key="7">
    <source>
        <dbReference type="SAM" id="Phobius"/>
    </source>
</evidence>
<keyword evidence="6" id="KW-0503">Monooxygenase</keyword>
<protein>
    <recommendedName>
        <fullName evidence="10">Cytochrome P450</fullName>
    </recommendedName>
</protein>
<evidence type="ECO:0000256" key="3">
    <source>
        <dbReference type="ARBA" id="ARBA00022723"/>
    </source>
</evidence>
<keyword evidence="4 5" id="KW-0408">Iron</keyword>
<gene>
    <name evidence="8" type="ORF">IFR04_006590</name>
</gene>
<keyword evidence="7" id="KW-0472">Membrane</keyword>
<dbReference type="CDD" id="cd11040">
    <property type="entry name" value="CYP7_CYP8-like"/>
    <property type="match status" value="1"/>
</dbReference>
<comment type="cofactor">
    <cofactor evidence="1 5">
        <name>heme</name>
        <dbReference type="ChEBI" id="CHEBI:30413"/>
    </cofactor>
</comment>
<comment type="similarity">
    <text evidence="2 6">Belongs to the cytochrome P450 family.</text>
</comment>
<evidence type="ECO:0000256" key="6">
    <source>
        <dbReference type="RuleBase" id="RU000461"/>
    </source>
</evidence>
<evidence type="ECO:0000256" key="4">
    <source>
        <dbReference type="ARBA" id="ARBA00023004"/>
    </source>
</evidence>
<dbReference type="OrthoDB" id="1470350at2759"/>
<keyword evidence="9" id="KW-1185">Reference proteome</keyword>
<dbReference type="EMBL" id="JAFJYH010000087">
    <property type="protein sequence ID" value="KAG4420303.1"/>
    <property type="molecule type" value="Genomic_DNA"/>
</dbReference>
<dbReference type="GO" id="GO:0016705">
    <property type="term" value="F:oxidoreductase activity, acting on paired donors, with incorporation or reduction of molecular oxygen"/>
    <property type="evidence" value="ECO:0007669"/>
    <property type="project" value="InterPro"/>
</dbReference>
<dbReference type="GO" id="GO:0004497">
    <property type="term" value="F:monooxygenase activity"/>
    <property type="evidence" value="ECO:0007669"/>
    <property type="project" value="UniProtKB-KW"/>
</dbReference>
<reference evidence="8" key="1">
    <citation type="submission" date="2021-02" db="EMBL/GenBank/DDBJ databases">
        <title>Genome sequence Cadophora malorum strain M34.</title>
        <authorList>
            <person name="Stefanovic E."/>
            <person name="Vu D."/>
            <person name="Scully C."/>
            <person name="Dijksterhuis J."/>
            <person name="Roader J."/>
            <person name="Houbraken J."/>
        </authorList>
    </citation>
    <scope>NUCLEOTIDE SEQUENCE</scope>
    <source>
        <strain evidence="8">M34</strain>
    </source>
</reference>
<dbReference type="InterPro" id="IPR017972">
    <property type="entry name" value="Cyt_P450_CS"/>
</dbReference>
<proteinExistence type="inferred from homology"/>
<evidence type="ECO:0000313" key="9">
    <source>
        <dbReference type="Proteomes" id="UP000664132"/>
    </source>
</evidence>
<dbReference type="Pfam" id="PF00067">
    <property type="entry name" value="p450"/>
    <property type="match status" value="1"/>
</dbReference>
<feature type="binding site" description="axial binding residue" evidence="5">
    <location>
        <position position="447"/>
    </location>
    <ligand>
        <name>heme</name>
        <dbReference type="ChEBI" id="CHEBI:30413"/>
    </ligand>
    <ligandPart>
        <name>Fe</name>
        <dbReference type="ChEBI" id="CHEBI:18248"/>
    </ligandPart>
</feature>
<dbReference type="InterPro" id="IPR001128">
    <property type="entry name" value="Cyt_P450"/>
</dbReference>
<comment type="caution">
    <text evidence="8">The sequence shown here is derived from an EMBL/GenBank/DDBJ whole genome shotgun (WGS) entry which is preliminary data.</text>
</comment>
<evidence type="ECO:0000256" key="2">
    <source>
        <dbReference type="ARBA" id="ARBA00010617"/>
    </source>
</evidence>
<keyword evidence="5 6" id="KW-0349">Heme</keyword>
<evidence type="ECO:0000313" key="8">
    <source>
        <dbReference type="EMBL" id="KAG4420303.1"/>
    </source>
</evidence>
<dbReference type="AlphaFoldDB" id="A0A8H7TJY9"/>
<dbReference type="PANTHER" id="PTHR47582">
    <property type="entry name" value="P450, PUTATIVE (EUROFUNG)-RELATED"/>
    <property type="match status" value="1"/>
</dbReference>
<name>A0A8H7TJY9_9HELO</name>
<accession>A0A8H7TJY9</accession>
<dbReference type="PROSITE" id="PS00086">
    <property type="entry name" value="CYTOCHROME_P450"/>
    <property type="match status" value="1"/>
</dbReference>
<dbReference type="GO" id="GO:0005506">
    <property type="term" value="F:iron ion binding"/>
    <property type="evidence" value="ECO:0007669"/>
    <property type="project" value="InterPro"/>
</dbReference>
<evidence type="ECO:0000256" key="1">
    <source>
        <dbReference type="ARBA" id="ARBA00001971"/>
    </source>
</evidence>
<keyword evidence="3 5" id="KW-0479">Metal-binding</keyword>
<dbReference type="GO" id="GO:0020037">
    <property type="term" value="F:heme binding"/>
    <property type="evidence" value="ECO:0007669"/>
    <property type="project" value="InterPro"/>
</dbReference>
<sequence length="521" mass="57517">MPVSTASDVLLQGYTPSIILGVVAVLLVCWQRLSVQCDPREPPLLKPSIPYIGHIIGLFRYNGEYFEKLNAKKPLPIATLPMINGKLYIITQPALIQSAYRNKNLSFDPFMIDFAQRMLDLSEEVMVAVRGPNFIPDIVKGIHSSMLGEHLYKMNADALNNVAVTINSLSDTFKPDSLYLWIRETLTMATCNTLLGSHNPLKDDLSLVDDLWEFEAGILPLVLGIMPSIVAPKAYKARASVQTALKKYYGKGYDLDSDVAKLTKARAEVYRRHNISTDGIGQMELALLHVSTANAIPTLFWLIAFIASDPALVASLREELPTVITTSKSKDGKREARVDITKLDPDCPLLVSCYREVIRLVNSQLGTRRVMEDTTISDGKTTYLLRKGWDVNMPSGVSHLHPGSWGPNASSFDARRFMKIEAKGAASEKEKEEKRAYIPFGGGKHLCPGRNFAFAEILGFAAALVMGFDVEKDDGGLIEVPDIRRASLGEAVSKPFGKGLAMGAKITRREGWGDVSWHFTT</sequence>
<dbReference type="InterPro" id="IPR036396">
    <property type="entry name" value="Cyt_P450_sf"/>
</dbReference>
<evidence type="ECO:0000256" key="5">
    <source>
        <dbReference type="PIRSR" id="PIRSR602403-1"/>
    </source>
</evidence>
<keyword evidence="7" id="KW-1133">Transmembrane helix</keyword>
<keyword evidence="6" id="KW-0560">Oxidoreductase</keyword>
<dbReference type="Proteomes" id="UP000664132">
    <property type="component" value="Unassembled WGS sequence"/>
</dbReference>
<dbReference type="PRINTS" id="PR00465">
    <property type="entry name" value="EP450IV"/>
</dbReference>
<organism evidence="8 9">
    <name type="scientific">Cadophora malorum</name>
    <dbReference type="NCBI Taxonomy" id="108018"/>
    <lineage>
        <taxon>Eukaryota</taxon>
        <taxon>Fungi</taxon>
        <taxon>Dikarya</taxon>
        <taxon>Ascomycota</taxon>
        <taxon>Pezizomycotina</taxon>
        <taxon>Leotiomycetes</taxon>
        <taxon>Helotiales</taxon>
        <taxon>Ploettnerulaceae</taxon>
        <taxon>Cadophora</taxon>
    </lineage>
</organism>
<evidence type="ECO:0008006" key="10">
    <source>
        <dbReference type="Google" id="ProtNLM"/>
    </source>
</evidence>